<dbReference type="InterPro" id="IPR016130">
    <property type="entry name" value="Tyr_Pase_AS"/>
</dbReference>
<name>A0A0D8XMU6_DICVI</name>
<reference evidence="3 4" key="1">
    <citation type="submission" date="2013-11" db="EMBL/GenBank/DDBJ databases">
        <title>Draft genome of the bovine lungworm Dictyocaulus viviparus.</title>
        <authorList>
            <person name="Mitreva M."/>
        </authorList>
    </citation>
    <scope>NUCLEOTIDE SEQUENCE [LARGE SCALE GENOMIC DNA]</scope>
    <source>
        <strain evidence="3 4">HannoverDv2000</strain>
    </source>
</reference>
<dbReference type="InterPro" id="IPR052782">
    <property type="entry name" value="Oocyte-zygote_transition_reg"/>
</dbReference>
<dbReference type="InterPro" id="IPR003595">
    <property type="entry name" value="Tyr_Pase_cat"/>
</dbReference>
<dbReference type="PROSITE" id="PS50055">
    <property type="entry name" value="TYR_PHOSPHATASE_PTP"/>
    <property type="match status" value="1"/>
</dbReference>
<gene>
    <name evidence="3" type="ORF">DICVIV_08824</name>
</gene>
<dbReference type="EMBL" id="KN716425">
    <property type="protein sequence ID" value="KJH45129.1"/>
    <property type="molecule type" value="Genomic_DNA"/>
</dbReference>
<dbReference type="InterPro" id="IPR000242">
    <property type="entry name" value="PTP_cat"/>
</dbReference>
<evidence type="ECO:0000313" key="4">
    <source>
        <dbReference type="Proteomes" id="UP000053766"/>
    </source>
</evidence>
<dbReference type="PROSITE" id="PS00383">
    <property type="entry name" value="TYR_PHOSPHATASE_1"/>
    <property type="match status" value="1"/>
</dbReference>
<dbReference type="Pfam" id="PF00102">
    <property type="entry name" value="Y_phosphatase"/>
    <property type="match status" value="1"/>
</dbReference>
<organism evidence="3 4">
    <name type="scientific">Dictyocaulus viviparus</name>
    <name type="common">Bovine lungworm</name>
    <dbReference type="NCBI Taxonomy" id="29172"/>
    <lineage>
        <taxon>Eukaryota</taxon>
        <taxon>Metazoa</taxon>
        <taxon>Ecdysozoa</taxon>
        <taxon>Nematoda</taxon>
        <taxon>Chromadorea</taxon>
        <taxon>Rhabditida</taxon>
        <taxon>Rhabditina</taxon>
        <taxon>Rhabditomorpha</taxon>
        <taxon>Strongyloidea</taxon>
        <taxon>Metastrongylidae</taxon>
        <taxon>Dictyocaulus</taxon>
    </lineage>
</organism>
<feature type="domain" description="Tyrosine-protein phosphatase" evidence="1">
    <location>
        <begin position="1"/>
        <end position="153"/>
    </location>
</feature>
<dbReference type="PROSITE" id="PS50056">
    <property type="entry name" value="TYR_PHOSPHATASE_2"/>
    <property type="match status" value="1"/>
</dbReference>
<dbReference type="SUPFAM" id="SSF52799">
    <property type="entry name" value="(Phosphotyrosine protein) phosphatases II"/>
    <property type="match status" value="1"/>
</dbReference>
<sequence length="181" mass="20373">MMKYRPEYLPTYDQPIIARLLVALVSYHSAVDGTNASDRTRTFGFPIKTKVKMVVSKLEVSIKGQPTHLCNHYHWVDWPDRGVPEADLAPVILLSKLRSCSGPIIVHCSAGIGRTGSIVLIEHAIELLKANKPLLEISHYMVELRKQRNNSVQKFVIGKYVLDKDRLVKKGLDSIDIKDKG</sequence>
<evidence type="ECO:0000313" key="3">
    <source>
        <dbReference type="EMBL" id="KJH45129.1"/>
    </source>
</evidence>
<dbReference type="GO" id="GO:0004725">
    <property type="term" value="F:protein tyrosine phosphatase activity"/>
    <property type="evidence" value="ECO:0007669"/>
    <property type="project" value="InterPro"/>
</dbReference>
<accession>A0A0D8XMU6</accession>
<dbReference type="Gene3D" id="3.90.190.10">
    <property type="entry name" value="Protein tyrosine phosphatase superfamily"/>
    <property type="match status" value="1"/>
</dbReference>
<dbReference type="AlphaFoldDB" id="A0A0D8XMU6"/>
<dbReference type="OrthoDB" id="10253954at2759"/>
<dbReference type="InterPro" id="IPR029021">
    <property type="entry name" value="Prot-tyrosine_phosphatase-like"/>
</dbReference>
<dbReference type="PRINTS" id="PR00700">
    <property type="entry name" value="PRTYPHPHTASE"/>
</dbReference>
<dbReference type="InterPro" id="IPR000387">
    <property type="entry name" value="Tyr_Pase_dom"/>
</dbReference>
<dbReference type="Proteomes" id="UP000053766">
    <property type="component" value="Unassembled WGS sequence"/>
</dbReference>
<evidence type="ECO:0000259" key="2">
    <source>
        <dbReference type="PROSITE" id="PS50056"/>
    </source>
</evidence>
<dbReference type="STRING" id="29172.A0A0D8XMU6"/>
<keyword evidence="4" id="KW-1185">Reference proteome</keyword>
<evidence type="ECO:0000259" key="1">
    <source>
        <dbReference type="PROSITE" id="PS50055"/>
    </source>
</evidence>
<dbReference type="SMART" id="SM00194">
    <property type="entry name" value="PTPc"/>
    <property type="match status" value="1"/>
</dbReference>
<dbReference type="PANTHER" id="PTHR46163:SF5">
    <property type="entry name" value="TYROSINE-PROTEIN PHOSPHATASE"/>
    <property type="match status" value="1"/>
</dbReference>
<reference evidence="4" key="2">
    <citation type="journal article" date="2016" name="Sci. Rep.">
        <title>Dictyocaulus viviparus genome, variome and transcriptome elucidate lungworm biology and support future intervention.</title>
        <authorList>
            <person name="McNulty S.N."/>
            <person name="Strube C."/>
            <person name="Rosa B.A."/>
            <person name="Martin J.C."/>
            <person name="Tyagi R."/>
            <person name="Choi Y.J."/>
            <person name="Wang Q."/>
            <person name="Hallsworth Pepin K."/>
            <person name="Zhang X."/>
            <person name="Ozersky P."/>
            <person name="Wilson R.K."/>
            <person name="Sternberg P.W."/>
            <person name="Gasser R.B."/>
            <person name="Mitreva M."/>
        </authorList>
    </citation>
    <scope>NUCLEOTIDE SEQUENCE [LARGE SCALE GENOMIC DNA]</scope>
    <source>
        <strain evidence="4">HannoverDv2000</strain>
    </source>
</reference>
<dbReference type="PANTHER" id="PTHR46163">
    <property type="entry name" value="TYROSINE-PROTEIN PHOSPHATASE-RELATED"/>
    <property type="match status" value="1"/>
</dbReference>
<protein>
    <submittedName>
        <fullName evidence="3">Protein-tyrosine phosphatase</fullName>
    </submittedName>
</protein>
<dbReference type="SMART" id="SM00404">
    <property type="entry name" value="PTPc_motif"/>
    <property type="match status" value="1"/>
</dbReference>
<feature type="domain" description="Tyrosine specific protein phosphatases" evidence="2">
    <location>
        <begin position="101"/>
        <end position="153"/>
    </location>
</feature>
<proteinExistence type="predicted"/>